<evidence type="ECO:0000256" key="4">
    <source>
        <dbReference type="ARBA" id="ARBA00022771"/>
    </source>
</evidence>
<dbReference type="Pfam" id="PF17979">
    <property type="entry name" value="zf-CRD"/>
    <property type="match status" value="1"/>
</dbReference>
<evidence type="ECO:0000256" key="2">
    <source>
        <dbReference type="ARBA" id="ARBA00022679"/>
    </source>
</evidence>
<keyword evidence="5" id="KW-0833">Ubl conjugation pathway</keyword>
<evidence type="ECO:0000256" key="6">
    <source>
        <dbReference type="ARBA" id="ARBA00022833"/>
    </source>
</evidence>
<evidence type="ECO:0000256" key="5">
    <source>
        <dbReference type="ARBA" id="ARBA00022786"/>
    </source>
</evidence>
<dbReference type="InterPro" id="IPR013083">
    <property type="entry name" value="Znf_RING/FYVE/PHD"/>
</dbReference>
<dbReference type="InterPro" id="IPR017907">
    <property type="entry name" value="Znf_RING_CS"/>
</dbReference>
<evidence type="ECO:0000256" key="10">
    <source>
        <dbReference type="SAM" id="MobiDB-lite"/>
    </source>
</evidence>
<gene>
    <name evidence="12" type="ORF">NLI96_g11045</name>
</gene>
<dbReference type="EMBL" id="JANAWD010000689">
    <property type="protein sequence ID" value="KAJ3476602.1"/>
    <property type="molecule type" value="Genomic_DNA"/>
</dbReference>
<evidence type="ECO:0000256" key="1">
    <source>
        <dbReference type="ARBA" id="ARBA00004322"/>
    </source>
</evidence>
<dbReference type="Proteomes" id="UP001212997">
    <property type="component" value="Unassembled WGS sequence"/>
</dbReference>
<name>A0AAD5YDN0_9APHY</name>
<dbReference type="Pfam" id="PF13923">
    <property type="entry name" value="zf-C3HC4_2"/>
    <property type="match status" value="1"/>
</dbReference>
<comment type="subcellular location">
    <subcellularLocation>
        <location evidence="1">Nucleus</location>
        <location evidence="1">PML body</location>
    </subcellularLocation>
</comment>
<keyword evidence="13" id="KW-1185">Reference proteome</keyword>
<keyword evidence="3" id="KW-0479">Metal-binding</keyword>
<dbReference type="AlphaFoldDB" id="A0AAD5YDN0"/>
<dbReference type="GO" id="GO:0016567">
    <property type="term" value="P:protein ubiquitination"/>
    <property type="evidence" value="ECO:0007669"/>
    <property type="project" value="TreeGrafter"/>
</dbReference>
<dbReference type="GO" id="GO:0008270">
    <property type="term" value="F:zinc ion binding"/>
    <property type="evidence" value="ECO:0007669"/>
    <property type="project" value="UniProtKB-KW"/>
</dbReference>
<evidence type="ECO:0000313" key="12">
    <source>
        <dbReference type="EMBL" id="KAJ3476602.1"/>
    </source>
</evidence>
<keyword evidence="2" id="KW-0808">Transferase</keyword>
<feature type="domain" description="RING-type" evidence="11">
    <location>
        <begin position="94"/>
        <end position="134"/>
    </location>
</feature>
<feature type="region of interest" description="Disordered" evidence="10">
    <location>
        <begin position="28"/>
        <end position="65"/>
    </location>
</feature>
<feature type="compositionally biased region" description="Polar residues" evidence="10">
    <location>
        <begin position="45"/>
        <end position="54"/>
    </location>
</feature>
<feature type="region of interest" description="Disordered" evidence="10">
    <location>
        <begin position="460"/>
        <end position="484"/>
    </location>
</feature>
<dbReference type="GO" id="GO:0006511">
    <property type="term" value="P:ubiquitin-dependent protein catabolic process"/>
    <property type="evidence" value="ECO:0007669"/>
    <property type="project" value="TreeGrafter"/>
</dbReference>
<evidence type="ECO:0000259" key="11">
    <source>
        <dbReference type="PROSITE" id="PS50089"/>
    </source>
</evidence>
<dbReference type="PROSITE" id="PS00518">
    <property type="entry name" value="ZF_RING_1"/>
    <property type="match status" value="1"/>
</dbReference>
<dbReference type="GO" id="GO:0005634">
    <property type="term" value="C:nucleus"/>
    <property type="evidence" value="ECO:0007669"/>
    <property type="project" value="TreeGrafter"/>
</dbReference>
<evidence type="ECO:0000256" key="9">
    <source>
        <dbReference type="PROSITE-ProRule" id="PRU00175"/>
    </source>
</evidence>
<dbReference type="PROSITE" id="PS50089">
    <property type="entry name" value="ZF_RING_2"/>
    <property type="match status" value="1"/>
</dbReference>
<dbReference type="Gene3D" id="3.30.40.10">
    <property type="entry name" value="Zinc/RING finger domain, C3HC4 (zinc finger)"/>
    <property type="match status" value="1"/>
</dbReference>
<keyword evidence="4 9" id="KW-0863">Zinc-finger</keyword>
<dbReference type="SUPFAM" id="SSF57850">
    <property type="entry name" value="RING/U-box"/>
    <property type="match status" value="1"/>
</dbReference>
<dbReference type="InterPro" id="IPR040909">
    <property type="entry name" value="CHFR_Znf-CRD"/>
</dbReference>
<dbReference type="GO" id="GO:0004842">
    <property type="term" value="F:ubiquitin-protein transferase activity"/>
    <property type="evidence" value="ECO:0007669"/>
    <property type="project" value="TreeGrafter"/>
</dbReference>
<keyword evidence="6" id="KW-0862">Zinc</keyword>
<comment type="caution">
    <text evidence="12">The sequence shown here is derived from an EMBL/GenBank/DDBJ whole genome shotgun (WGS) entry which is preliminary data.</text>
</comment>
<proteinExistence type="predicted"/>
<keyword evidence="8" id="KW-0131">Cell cycle</keyword>
<evidence type="ECO:0000256" key="8">
    <source>
        <dbReference type="ARBA" id="ARBA00023306"/>
    </source>
</evidence>
<evidence type="ECO:0000256" key="3">
    <source>
        <dbReference type="ARBA" id="ARBA00022723"/>
    </source>
</evidence>
<evidence type="ECO:0000313" key="13">
    <source>
        <dbReference type="Proteomes" id="UP001212997"/>
    </source>
</evidence>
<keyword evidence="7" id="KW-0539">Nucleus</keyword>
<organism evidence="12 13">
    <name type="scientific">Meripilus lineatus</name>
    <dbReference type="NCBI Taxonomy" id="2056292"/>
    <lineage>
        <taxon>Eukaryota</taxon>
        <taxon>Fungi</taxon>
        <taxon>Dikarya</taxon>
        <taxon>Basidiomycota</taxon>
        <taxon>Agaricomycotina</taxon>
        <taxon>Agaricomycetes</taxon>
        <taxon>Polyporales</taxon>
        <taxon>Meripilaceae</taxon>
        <taxon>Meripilus</taxon>
    </lineage>
</organism>
<dbReference type="PANTHER" id="PTHR16079">
    <property type="entry name" value="UBIQUITIN LIGASE PROTEIN CHFR"/>
    <property type="match status" value="1"/>
</dbReference>
<evidence type="ECO:0000256" key="7">
    <source>
        <dbReference type="ARBA" id="ARBA00023242"/>
    </source>
</evidence>
<dbReference type="SMART" id="SM00184">
    <property type="entry name" value="RING"/>
    <property type="match status" value="1"/>
</dbReference>
<dbReference type="InterPro" id="IPR052256">
    <property type="entry name" value="E3_ubiquitin-ligase_CHFR"/>
</dbReference>
<sequence>MASGTRNEHFGPPDVLQLVHTNIPEQDVTTRLDHTIPASLKRRASSTFEDTQGRSSRKKAREDEDIYTNQHNAPEEGHIDGHALADELELELQCGCCSALVYRPVVVSPCQHFFCGSCIVLWIRSGGTNCPACRGISTSVSPSRALQTMTDVLVRSAPSKARTVSERMQADEIYSSGLTLRIPSPRQASPEPTIPPSNGSHIRPCPHCVPDNQWGWRCTQPISDPDADPDNAWHTDNGTPPGHGFCGNCENILSLHAPTTSKCDFCQVSFCGISIPGRCVAAPLIAQHPHGFSDLGDLIQCGEVYECFDHNTVEVDIMLDYITAQGLSPKHIYREIIAIILRSPRQFAPLIEQELFVDLHVVAGGIDPDPSAPRHKICRICASEVLLWGLRDWWVQERKKGFLEPDVMSRPDCPEGSLCTRQKDHAHAKAFNHIVSNTELSSLPLPGAPQQSVLPSLAVDPPARESVPEPQSHAGQQPERNNGLPIERADTLHHQQVIETATESQVPNLATQPMIITADASMLSSQDQVDALL</sequence>
<protein>
    <recommendedName>
        <fullName evidence="11">RING-type domain-containing protein</fullName>
    </recommendedName>
</protein>
<dbReference type="InterPro" id="IPR001841">
    <property type="entry name" value="Znf_RING"/>
</dbReference>
<dbReference type="PANTHER" id="PTHR16079:SF4">
    <property type="entry name" value="E3 UBIQUITIN-PROTEIN LIGASE CHFR"/>
    <property type="match status" value="1"/>
</dbReference>
<accession>A0AAD5YDN0</accession>
<reference evidence="12" key="1">
    <citation type="submission" date="2022-07" db="EMBL/GenBank/DDBJ databases">
        <title>Genome Sequence of Physisporinus lineatus.</title>
        <authorList>
            <person name="Buettner E."/>
        </authorList>
    </citation>
    <scope>NUCLEOTIDE SEQUENCE</scope>
    <source>
        <strain evidence="12">VT162</strain>
    </source>
</reference>